<accession>A0ABT9VXC0</accession>
<dbReference type="EMBL" id="JAUSTY010000005">
    <property type="protein sequence ID" value="MDQ0165641.1"/>
    <property type="molecule type" value="Genomic_DNA"/>
</dbReference>
<dbReference type="PANTHER" id="PTHR46825">
    <property type="entry name" value="D-ALANYL-D-ALANINE-CARBOXYPEPTIDASE/ENDOPEPTIDASE AMPH"/>
    <property type="match status" value="1"/>
</dbReference>
<feature type="signal peptide" evidence="2">
    <location>
        <begin position="1"/>
        <end position="32"/>
    </location>
</feature>
<dbReference type="InterPro" id="IPR001466">
    <property type="entry name" value="Beta-lactam-related"/>
</dbReference>
<sequence>MNQSSTKHISMIWSKTVVVALLALALAFSPMAQNIASANTGTEQPKALTTSSAEEFLEEFFSAAHIEPQYIGASVVIVKDGQVLAEKGYGYADTAAQLEVNPQETTFRVASVSKSINAIAVMQLVEQGNIDLQEDIRVYLPSLTFDNPYSKPVTVEHLLAHTTGFEIRDPKPEDIHGDLERVVGIEEYVHKHMPPVVREPGSSYMYDNFASLLAGLLVEEVSGVPYQDYMDEHVFQPLGMNNSGFLLEGSLLEQLATGYDAAGQAMEVYTVTPTVMPHGGMISTAEDLGKFMIAFLNEGDSEELQLSAESIELMQEYRSEIHPLWPDTTNGFEASFQFPLAGSSSEILTKGGDLPGFSSYLFMIPEENTGVFLTYNQSGVLRNFFYSEFISTFFPQYSEPVDLAPFQPQSPEQLERLTGYYADLRLRSLVTTIQVGEDGALSISDGFLGPRALQQVDENLFVDPISNQFVAFQVDQNGKAEYLREPNLNPYGYAQKGEEAKGFSDVNEQHLYAPYILPLQSLGYYPNDSNLAFNPEHVLTRGEYVEQLLTVSGIPGSQTEQIAFPDVVGHPKASYIQMAYELGMITGDEKGNFGPDRVITRQEAATMNWRLLHSQYPPGAFDEIQLAGEVSEWAIPAVQMMLGLGLHGPEVEAKEDGSIDFLAKKELTKQEDAAILFMMFTQPTYLIAEQLVTSPAVDGVDEEEVEALEEDAA</sequence>
<dbReference type="PANTHER" id="PTHR46825:SF9">
    <property type="entry name" value="BETA-LACTAMASE-RELATED DOMAIN-CONTAINING PROTEIN"/>
    <property type="match status" value="1"/>
</dbReference>
<evidence type="ECO:0000313" key="5">
    <source>
        <dbReference type="Proteomes" id="UP001235840"/>
    </source>
</evidence>
<dbReference type="InterPro" id="IPR001119">
    <property type="entry name" value="SLH_dom"/>
</dbReference>
<dbReference type="Gene3D" id="3.40.710.10">
    <property type="entry name" value="DD-peptidase/beta-lactamase superfamily"/>
    <property type="match status" value="1"/>
</dbReference>
<keyword evidence="5" id="KW-1185">Reference proteome</keyword>
<protein>
    <submittedName>
        <fullName evidence="4">CubicO group peptidase (Beta-lactamase class C family)</fullName>
    </submittedName>
</protein>
<dbReference type="InterPro" id="IPR012338">
    <property type="entry name" value="Beta-lactam/transpept-like"/>
</dbReference>
<dbReference type="RefSeq" id="WP_307392955.1">
    <property type="nucleotide sequence ID" value="NZ_BAAADK010000011.1"/>
</dbReference>
<feature type="domain" description="SLH" evidence="3">
    <location>
        <begin position="559"/>
        <end position="622"/>
    </location>
</feature>
<name>A0ABT9VXC0_9BACI</name>
<proteinExistence type="predicted"/>
<organism evidence="4 5">
    <name type="scientific">Caldalkalibacillus horti</name>
    <dbReference type="NCBI Taxonomy" id="77523"/>
    <lineage>
        <taxon>Bacteria</taxon>
        <taxon>Bacillati</taxon>
        <taxon>Bacillota</taxon>
        <taxon>Bacilli</taxon>
        <taxon>Bacillales</taxon>
        <taxon>Bacillaceae</taxon>
        <taxon>Caldalkalibacillus</taxon>
    </lineage>
</organism>
<evidence type="ECO:0000259" key="3">
    <source>
        <dbReference type="PROSITE" id="PS51272"/>
    </source>
</evidence>
<dbReference type="SUPFAM" id="SSF56601">
    <property type="entry name" value="beta-lactamase/transpeptidase-like"/>
    <property type="match status" value="1"/>
</dbReference>
<evidence type="ECO:0000256" key="1">
    <source>
        <dbReference type="ARBA" id="ARBA00022729"/>
    </source>
</evidence>
<dbReference type="Pfam" id="PF00395">
    <property type="entry name" value="SLH"/>
    <property type="match status" value="1"/>
</dbReference>
<gene>
    <name evidence="4" type="ORF">J2S11_001542</name>
</gene>
<feature type="chain" id="PRO_5046588536" evidence="2">
    <location>
        <begin position="33"/>
        <end position="713"/>
    </location>
</feature>
<dbReference type="Proteomes" id="UP001235840">
    <property type="component" value="Unassembled WGS sequence"/>
</dbReference>
<evidence type="ECO:0000313" key="4">
    <source>
        <dbReference type="EMBL" id="MDQ0165641.1"/>
    </source>
</evidence>
<reference evidence="4 5" key="1">
    <citation type="submission" date="2023-07" db="EMBL/GenBank/DDBJ databases">
        <title>Genomic Encyclopedia of Type Strains, Phase IV (KMG-IV): sequencing the most valuable type-strain genomes for metagenomic binning, comparative biology and taxonomic classification.</title>
        <authorList>
            <person name="Goeker M."/>
        </authorList>
    </citation>
    <scope>NUCLEOTIDE SEQUENCE [LARGE SCALE GENOMIC DNA]</scope>
    <source>
        <strain evidence="4 5">DSM 12751</strain>
    </source>
</reference>
<dbReference type="InterPro" id="IPR050491">
    <property type="entry name" value="AmpC-like"/>
</dbReference>
<dbReference type="PROSITE" id="PS51272">
    <property type="entry name" value="SLH"/>
    <property type="match status" value="1"/>
</dbReference>
<evidence type="ECO:0000256" key="2">
    <source>
        <dbReference type="SAM" id="SignalP"/>
    </source>
</evidence>
<dbReference type="Pfam" id="PF00144">
    <property type="entry name" value="Beta-lactamase"/>
    <property type="match status" value="1"/>
</dbReference>
<comment type="caution">
    <text evidence="4">The sequence shown here is derived from an EMBL/GenBank/DDBJ whole genome shotgun (WGS) entry which is preliminary data.</text>
</comment>
<keyword evidence="1 2" id="KW-0732">Signal</keyword>